<keyword evidence="6" id="KW-0964">Secreted</keyword>
<dbReference type="InterPro" id="IPR016699">
    <property type="entry name" value="Acid_ceramidase-like"/>
</dbReference>
<evidence type="ECO:0000256" key="3">
    <source>
        <dbReference type="ARBA" id="ARBA00004991"/>
    </source>
</evidence>
<feature type="chain" id="PRO_5043360844" description="Acid ceramidase" evidence="16">
    <location>
        <begin position="19"/>
        <end position="395"/>
    </location>
</feature>
<keyword evidence="9" id="KW-0746">Sphingolipid metabolism</keyword>
<comment type="similarity">
    <text evidence="4">Belongs to the acid ceramidase family.</text>
</comment>
<evidence type="ECO:0000256" key="5">
    <source>
        <dbReference type="ARBA" id="ARBA00011891"/>
    </source>
</evidence>
<feature type="domain" description="Acid ceramidase N-terminal" evidence="17">
    <location>
        <begin position="50"/>
        <end position="94"/>
    </location>
</feature>
<evidence type="ECO:0000256" key="9">
    <source>
        <dbReference type="ARBA" id="ARBA00022919"/>
    </source>
</evidence>
<comment type="pathway">
    <text evidence="2">Lipid metabolism; sphingolipid metabolism.</text>
</comment>
<comment type="subcellular location">
    <subcellularLocation>
        <location evidence="1">Secreted</location>
    </subcellularLocation>
</comment>
<dbReference type="EMBL" id="BTSY01000001">
    <property type="protein sequence ID" value="GMT10578.1"/>
    <property type="molecule type" value="Genomic_DNA"/>
</dbReference>
<gene>
    <name evidence="18" type="ORF">PFISCL1PPCAC_1875</name>
</gene>
<evidence type="ECO:0000313" key="18">
    <source>
        <dbReference type="EMBL" id="GMT10578.1"/>
    </source>
</evidence>
<evidence type="ECO:0000256" key="7">
    <source>
        <dbReference type="ARBA" id="ARBA00022729"/>
    </source>
</evidence>
<dbReference type="GO" id="GO:0016020">
    <property type="term" value="C:membrane"/>
    <property type="evidence" value="ECO:0007669"/>
    <property type="project" value="GOC"/>
</dbReference>
<evidence type="ECO:0000256" key="6">
    <source>
        <dbReference type="ARBA" id="ARBA00022525"/>
    </source>
</evidence>
<feature type="non-terminal residue" evidence="18">
    <location>
        <position position="1"/>
    </location>
</feature>
<dbReference type="AlphaFoldDB" id="A0AAV5UV38"/>
<accession>A0AAV5UV38</accession>
<keyword evidence="11" id="KW-0865">Zymogen</keyword>
<dbReference type="GO" id="GO:0017040">
    <property type="term" value="F:N-acylsphingosine amidohydrolase activity"/>
    <property type="evidence" value="ECO:0007669"/>
    <property type="project" value="UniProtKB-EC"/>
</dbReference>
<keyword evidence="12" id="KW-1015">Disulfide bond</keyword>
<dbReference type="EC" id="3.5.1.23" evidence="5"/>
<protein>
    <recommendedName>
        <fullName evidence="14">Acid ceramidase</fullName>
        <ecNumber evidence="5">3.5.1.23</ecNumber>
    </recommendedName>
</protein>
<dbReference type="Pfam" id="PF15508">
    <property type="entry name" value="NAAA-beta"/>
    <property type="match status" value="1"/>
</dbReference>
<comment type="pathway">
    <text evidence="3">Sphingolipid metabolism.</text>
</comment>
<evidence type="ECO:0000256" key="11">
    <source>
        <dbReference type="ARBA" id="ARBA00023145"/>
    </source>
</evidence>
<feature type="active site" description="Nucleophile" evidence="15">
    <location>
        <position position="144"/>
    </location>
</feature>
<reference evidence="18" key="1">
    <citation type="submission" date="2023-10" db="EMBL/GenBank/DDBJ databases">
        <title>Genome assembly of Pristionchus species.</title>
        <authorList>
            <person name="Yoshida K."/>
            <person name="Sommer R.J."/>
        </authorList>
    </citation>
    <scope>NUCLEOTIDE SEQUENCE</scope>
    <source>
        <strain evidence="18">RS5133</strain>
    </source>
</reference>
<evidence type="ECO:0000256" key="15">
    <source>
        <dbReference type="PIRSR" id="PIRSR017632-1"/>
    </source>
</evidence>
<dbReference type="GO" id="GO:0006665">
    <property type="term" value="P:sphingolipid metabolic process"/>
    <property type="evidence" value="ECO:0007669"/>
    <property type="project" value="UniProtKB-KW"/>
</dbReference>
<evidence type="ECO:0000256" key="1">
    <source>
        <dbReference type="ARBA" id="ARBA00004613"/>
    </source>
</evidence>
<evidence type="ECO:0000256" key="16">
    <source>
        <dbReference type="SAM" id="SignalP"/>
    </source>
</evidence>
<keyword evidence="8" id="KW-0378">Hydrolase</keyword>
<evidence type="ECO:0000256" key="8">
    <source>
        <dbReference type="ARBA" id="ARBA00022801"/>
    </source>
</evidence>
<evidence type="ECO:0000256" key="14">
    <source>
        <dbReference type="ARBA" id="ARBA00040588"/>
    </source>
</evidence>
<dbReference type="GO" id="GO:0017064">
    <property type="term" value="F:fatty acid amide hydrolase activity"/>
    <property type="evidence" value="ECO:0007669"/>
    <property type="project" value="InterPro"/>
</dbReference>
<evidence type="ECO:0000256" key="4">
    <source>
        <dbReference type="ARBA" id="ARBA00005730"/>
    </source>
</evidence>
<dbReference type="GO" id="GO:0005576">
    <property type="term" value="C:extracellular region"/>
    <property type="evidence" value="ECO:0007669"/>
    <property type="project" value="UniProtKB-SubCell"/>
</dbReference>
<feature type="signal peptide" evidence="16">
    <location>
        <begin position="1"/>
        <end position="18"/>
    </location>
</feature>
<evidence type="ECO:0000256" key="13">
    <source>
        <dbReference type="ARBA" id="ARBA00023180"/>
    </source>
</evidence>
<dbReference type="PANTHER" id="PTHR28583">
    <property type="entry name" value="ACID AMIDASE"/>
    <property type="match status" value="1"/>
</dbReference>
<organism evidence="18 19">
    <name type="scientific">Pristionchus fissidentatus</name>
    <dbReference type="NCBI Taxonomy" id="1538716"/>
    <lineage>
        <taxon>Eukaryota</taxon>
        <taxon>Metazoa</taxon>
        <taxon>Ecdysozoa</taxon>
        <taxon>Nematoda</taxon>
        <taxon>Chromadorea</taxon>
        <taxon>Rhabditida</taxon>
        <taxon>Rhabditina</taxon>
        <taxon>Diplogasteromorpha</taxon>
        <taxon>Diplogasteroidea</taxon>
        <taxon>Neodiplogasteridae</taxon>
        <taxon>Pristionchus</taxon>
    </lineage>
</organism>
<dbReference type="PIRSF" id="PIRSF017632">
    <property type="entry name" value="Acid_ceramidase-like"/>
    <property type="match status" value="1"/>
</dbReference>
<name>A0AAV5UV38_9BILA</name>
<keyword evidence="10" id="KW-0443">Lipid metabolism</keyword>
<dbReference type="FunFam" id="3.60.60.10:FF:000006">
    <property type="entry name" value="N-acylethanolamine-hydrolyzing acid amidase"/>
    <property type="match status" value="1"/>
</dbReference>
<keyword evidence="7 16" id="KW-0732">Signal</keyword>
<evidence type="ECO:0000259" key="17">
    <source>
        <dbReference type="Pfam" id="PF15508"/>
    </source>
</evidence>
<dbReference type="Proteomes" id="UP001432322">
    <property type="component" value="Unassembled WGS sequence"/>
</dbReference>
<dbReference type="PANTHER" id="PTHR28583:SF1">
    <property type="entry name" value="ACID CERAMIDASE"/>
    <property type="match status" value="1"/>
</dbReference>
<evidence type="ECO:0000256" key="2">
    <source>
        <dbReference type="ARBA" id="ARBA00004760"/>
    </source>
</evidence>
<evidence type="ECO:0000256" key="12">
    <source>
        <dbReference type="ARBA" id="ARBA00023157"/>
    </source>
</evidence>
<keyword evidence="19" id="KW-1185">Reference proteome</keyword>
<proteinExistence type="inferred from homology"/>
<keyword evidence="13" id="KW-0325">Glycoprotein</keyword>
<dbReference type="GO" id="GO:0006631">
    <property type="term" value="P:fatty acid metabolic process"/>
    <property type="evidence" value="ECO:0007669"/>
    <property type="project" value="InterPro"/>
</dbReference>
<dbReference type="InterPro" id="IPR029130">
    <property type="entry name" value="Acid_ceramidase_N"/>
</dbReference>
<dbReference type="GO" id="GO:0005764">
    <property type="term" value="C:lysosome"/>
    <property type="evidence" value="ECO:0007669"/>
    <property type="project" value="InterPro"/>
</dbReference>
<evidence type="ECO:0000313" key="19">
    <source>
        <dbReference type="Proteomes" id="UP001432322"/>
    </source>
</evidence>
<evidence type="ECO:0000256" key="10">
    <source>
        <dbReference type="ARBA" id="ARBA00023098"/>
    </source>
</evidence>
<sequence length="395" mass="44953">SRMALLPLLLLLPSLLFAAPNTPENPWGEYAADCLADQPPLWDDTRIMQKWYKIDLDAEPHEMWREVATDFGPTMDTTIDIVKTMADTFGGEGAWEALLGLMKDTPDMLPEPYKSEIKAMADLTGIQIEKLTLLNLFYEIAKACTSLVAMDEQGKVFHGRNLDFGLFFVWNTQEHTWDLTRGLRELVAQYEFMKDGKLLFKAVTFAGHLGILTAVRPGQYSMSTDTRFGSTLDTLTNFFLNGLDPDQEFLLYANRDMLTNYPTFEEARVFIEGVPFLARGYIIMGHMKGGMVITRSYNGTDHEAIIDPKQKNGWYVLETNYDWDKPDIFLDDRTIPGNKCMQQLGRKRVSKEGIFQVMSSKTTLNKATVYTSIIDIEAGVINTFKQECKDPCWFV</sequence>
<comment type="caution">
    <text evidence="18">The sequence shown here is derived from an EMBL/GenBank/DDBJ whole genome shotgun (WGS) entry which is preliminary data.</text>
</comment>